<accession>A0A0A9ACM0</accession>
<protein>
    <submittedName>
        <fullName evidence="1">Uncharacterized protein</fullName>
    </submittedName>
</protein>
<organism evidence="1">
    <name type="scientific">Arundo donax</name>
    <name type="common">Giant reed</name>
    <name type="synonym">Donax arundinaceus</name>
    <dbReference type="NCBI Taxonomy" id="35708"/>
    <lineage>
        <taxon>Eukaryota</taxon>
        <taxon>Viridiplantae</taxon>
        <taxon>Streptophyta</taxon>
        <taxon>Embryophyta</taxon>
        <taxon>Tracheophyta</taxon>
        <taxon>Spermatophyta</taxon>
        <taxon>Magnoliopsida</taxon>
        <taxon>Liliopsida</taxon>
        <taxon>Poales</taxon>
        <taxon>Poaceae</taxon>
        <taxon>PACMAD clade</taxon>
        <taxon>Arundinoideae</taxon>
        <taxon>Arundineae</taxon>
        <taxon>Arundo</taxon>
    </lineage>
</organism>
<proteinExistence type="predicted"/>
<dbReference type="EMBL" id="GBRH01251190">
    <property type="protein sequence ID" value="JAD46705.1"/>
    <property type="molecule type" value="Transcribed_RNA"/>
</dbReference>
<name>A0A0A9ACM0_ARUDO</name>
<evidence type="ECO:0000313" key="1">
    <source>
        <dbReference type="EMBL" id="JAD46705.1"/>
    </source>
</evidence>
<sequence length="55" mass="6333">MDPCVPNMVISFSWPSQNRTPREIIQQRLEYRNTPIWLCLHTVLQDCSGAVFGAI</sequence>
<reference evidence="1" key="2">
    <citation type="journal article" date="2015" name="Data Brief">
        <title>Shoot transcriptome of the giant reed, Arundo donax.</title>
        <authorList>
            <person name="Barrero R.A."/>
            <person name="Guerrero F.D."/>
            <person name="Moolhuijzen P."/>
            <person name="Goolsby J.A."/>
            <person name="Tidwell J."/>
            <person name="Bellgard S.E."/>
            <person name="Bellgard M.I."/>
        </authorList>
    </citation>
    <scope>NUCLEOTIDE SEQUENCE</scope>
    <source>
        <tissue evidence="1">Shoot tissue taken approximately 20 cm above the soil surface</tissue>
    </source>
</reference>
<reference evidence="1" key="1">
    <citation type="submission" date="2014-09" db="EMBL/GenBank/DDBJ databases">
        <authorList>
            <person name="Magalhaes I.L.F."/>
            <person name="Oliveira U."/>
            <person name="Santos F.R."/>
            <person name="Vidigal T.H.D.A."/>
            <person name="Brescovit A.D."/>
            <person name="Santos A.J."/>
        </authorList>
    </citation>
    <scope>NUCLEOTIDE SEQUENCE</scope>
    <source>
        <tissue evidence="1">Shoot tissue taken approximately 20 cm above the soil surface</tissue>
    </source>
</reference>
<dbReference type="AlphaFoldDB" id="A0A0A9ACM0"/>